<evidence type="ECO:0000313" key="1">
    <source>
        <dbReference type="EMBL" id="MCW3484987.1"/>
    </source>
</evidence>
<dbReference type="EMBL" id="JAPDNS010000001">
    <property type="protein sequence ID" value="MCW3484987.1"/>
    <property type="molecule type" value="Genomic_DNA"/>
</dbReference>
<reference evidence="1 2" key="1">
    <citation type="submission" date="2022-10" db="EMBL/GenBank/DDBJ databases">
        <title>Chitinophaga nivalis PC15 sp. nov., isolated from Pyeongchang county, South Korea.</title>
        <authorList>
            <person name="Trinh H.N."/>
        </authorList>
    </citation>
    <scope>NUCLEOTIDE SEQUENCE [LARGE SCALE GENOMIC DNA]</scope>
    <source>
        <strain evidence="1 2">PC14</strain>
    </source>
</reference>
<sequence>MKIKETAYWVDELHLSEGDRNFSYESKPYNFDSSLLTNKVKYHQVKTDPLFYPPLPKQDYYNLETCTAETFDAWYWNLLSNNMGYYNEAVQRSNTAFLKEIVGDEDIIILSDLDEILDSRFADRIIDEVKKHQIVTVKLHFSVFYLNLFADRNHGAPDFSYRTFIMTGRYFKRMPFTADYLRKKGTSAGLLNTVHCIDDYMGFHHSWMQHTTNAFSKLKAFEANVQDKGLIRDDFAANAVRDKRLSYLNANLEVDNERPFLRGVLATNTEGMWYEE</sequence>
<gene>
    <name evidence="1" type="ORF">OL497_13845</name>
</gene>
<evidence type="ECO:0008006" key="3">
    <source>
        <dbReference type="Google" id="ProtNLM"/>
    </source>
</evidence>
<comment type="caution">
    <text evidence="1">The sequence shown here is derived from an EMBL/GenBank/DDBJ whole genome shotgun (WGS) entry which is preliminary data.</text>
</comment>
<evidence type="ECO:0000313" key="2">
    <source>
        <dbReference type="Proteomes" id="UP001207742"/>
    </source>
</evidence>
<protein>
    <recommendedName>
        <fullName evidence="3">Glycosyl transferase</fullName>
    </recommendedName>
</protein>
<organism evidence="1 2">
    <name type="scientific">Chitinophaga nivalis</name>
    <dbReference type="NCBI Taxonomy" id="2991709"/>
    <lineage>
        <taxon>Bacteria</taxon>
        <taxon>Pseudomonadati</taxon>
        <taxon>Bacteroidota</taxon>
        <taxon>Chitinophagia</taxon>
        <taxon>Chitinophagales</taxon>
        <taxon>Chitinophagaceae</taxon>
        <taxon>Chitinophaga</taxon>
    </lineage>
</organism>
<keyword evidence="2" id="KW-1185">Reference proteome</keyword>
<name>A0ABT3ILZ1_9BACT</name>
<dbReference type="RefSeq" id="WP_264730936.1">
    <property type="nucleotide sequence ID" value="NZ_JAPDNR010000001.1"/>
</dbReference>
<proteinExistence type="predicted"/>
<dbReference type="Proteomes" id="UP001207742">
    <property type="component" value="Unassembled WGS sequence"/>
</dbReference>
<accession>A0ABT3ILZ1</accession>